<evidence type="ECO:0000256" key="4">
    <source>
        <dbReference type="ARBA" id="ARBA00013139"/>
    </source>
</evidence>
<dbReference type="GO" id="GO:0005737">
    <property type="term" value="C:cytoplasm"/>
    <property type="evidence" value="ECO:0007669"/>
    <property type="project" value="TreeGrafter"/>
</dbReference>
<dbReference type="EC" id="2.6.1.85" evidence="4"/>
<dbReference type="SUPFAM" id="SSF52317">
    <property type="entry name" value="Class I glutamine amidotransferase-like"/>
    <property type="match status" value="1"/>
</dbReference>
<dbReference type="Proteomes" id="UP001302745">
    <property type="component" value="Unassembled WGS sequence"/>
</dbReference>
<dbReference type="PRINTS" id="PR00096">
    <property type="entry name" value="GATASE"/>
</dbReference>
<dbReference type="Gene3D" id="3.40.50.880">
    <property type="match status" value="1"/>
</dbReference>
<dbReference type="Gene3D" id="3.60.120.10">
    <property type="entry name" value="Anthranilate synthase"/>
    <property type="match status" value="1"/>
</dbReference>
<dbReference type="InterPro" id="IPR006221">
    <property type="entry name" value="TrpG/PapA_dom"/>
</dbReference>
<dbReference type="GO" id="GO:0046820">
    <property type="term" value="F:4-amino-4-deoxychorismate synthase activity"/>
    <property type="evidence" value="ECO:0007669"/>
    <property type="project" value="UniProtKB-EC"/>
</dbReference>
<feature type="domain" description="Chorismate-utilising enzyme C-terminal" evidence="11">
    <location>
        <begin position="511"/>
        <end position="790"/>
    </location>
</feature>
<evidence type="ECO:0000256" key="2">
    <source>
        <dbReference type="ARBA" id="ARBA00005009"/>
    </source>
</evidence>
<dbReference type="InterPro" id="IPR017926">
    <property type="entry name" value="GATASE"/>
</dbReference>
<dbReference type="AlphaFoldDB" id="A0AAN6ZX29"/>
<comment type="caution">
    <text evidence="13">The sequence shown here is derived from an EMBL/GenBank/DDBJ whole genome shotgun (WGS) entry which is preliminary data.</text>
</comment>
<evidence type="ECO:0000256" key="7">
    <source>
        <dbReference type="ARBA" id="ARBA00022962"/>
    </source>
</evidence>
<dbReference type="InterPro" id="IPR015890">
    <property type="entry name" value="Chorismate_C"/>
</dbReference>
<evidence type="ECO:0000313" key="14">
    <source>
        <dbReference type="Proteomes" id="UP001302745"/>
    </source>
</evidence>
<feature type="domain" description="Glutamine amidotransferase" evidence="10">
    <location>
        <begin position="16"/>
        <end position="213"/>
    </location>
</feature>
<evidence type="ECO:0000259" key="12">
    <source>
        <dbReference type="Pfam" id="PF04715"/>
    </source>
</evidence>
<dbReference type="InterPro" id="IPR005801">
    <property type="entry name" value="ADC_synthase"/>
</dbReference>
<dbReference type="SUPFAM" id="SSF56322">
    <property type="entry name" value="ADC synthase"/>
    <property type="match status" value="1"/>
</dbReference>
<dbReference type="NCBIfam" id="TIGR01823">
    <property type="entry name" value="PabB-fungal"/>
    <property type="match status" value="1"/>
</dbReference>
<feature type="domain" description="Anthranilate synthase component I N-terminal" evidence="12">
    <location>
        <begin position="296"/>
        <end position="459"/>
    </location>
</feature>
<reference evidence="13" key="2">
    <citation type="submission" date="2023-05" db="EMBL/GenBank/DDBJ databases">
        <authorList>
            <consortium name="Lawrence Berkeley National Laboratory"/>
            <person name="Steindorff A."/>
            <person name="Hensen N."/>
            <person name="Bonometti L."/>
            <person name="Westerberg I."/>
            <person name="Brannstrom I.O."/>
            <person name="Guillou S."/>
            <person name="Cros-Aarteil S."/>
            <person name="Calhoun S."/>
            <person name="Haridas S."/>
            <person name="Kuo A."/>
            <person name="Mondo S."/>
            <person name="Pangilinan J."/>
            <person name="Riley R."/>
            <person name="Labutti K."/>
            <person name="Andreopoulos B."/>
            <person name="Lipzen A."/>
            <person name="Chen C."/>
            <person name="Yanf M."/>
            <person name="Daum C."/>
            <person name="Ng V."/>
            <person name="Clum A."/>
            <person name="Ohm R."/>
            <person name="Martin F."/>
            <person name="Silar P."/>
            <person name="Natvig D."/>
            <person name="Lalanne C."/>
            <person name="Gautier V."/>
            <person name="Ament-Velasquez S.L."/>
            <person name="Kruys A."/>
            <person name="Hutchinson M.I."/>
            <person name="Powell A.J."/>
            <person name="Barry K."/>
            <person name="Miller A.N."/>
            <person name="Grigoriev I.V."/>
            <person name="Debuchy R."/>
            <person name="Gladieux P."/>
            <person name="Thoren M.H."/>
            <person name="Johannesson H."/>
        </authorList>
    </citation>
    <scope>NUCLEOTIDE SEQUENCE</scope>
    <source>
        <strain evidence="13">CBS 538.74</strain>
    </source>
</reference>
<keyword evidence="14" id="KW-1185">Reference proteome</keyword>
<dbReference type="Pfam" id="PF04715">
    <property type="entry name" value="Anth_synt_I_N"/>
    <property type="match status" value="1"/>
</dbReference>
<dbReference type="NCBIfam" id="TIGR00566">
    <property type="entry name" value="trpG_papA"/>
    <property type="match status" value="1"/>
</dbReference>
<accession>A0AAN6ZX29</accession>
<dbReference type="Pfam" id="PF00425">
    <property type="entry name" value="Chorismate_bind"/>
    <property type="match status" value="1"/>
</dbReference>
<protein>
    <recommendedName>
        <fullName evidence="4">aminodeoxychorismate synthase</fullName>
        <ecNumber evidence="4">2.6.1.85</ecNumber>
    </recommendedName>
    <alternativeName>
        <fullName evidence="8">Para-aminobenzoate synthase</fullName>
    </alternativeName>
    <alternativeName>
        <fullName evidence="9">p-aminobenzoic acid synthase</fullName>
    </alternativeName>
</protein>
<evidence type="ECO:0000256" key="3">
    <source>
        <dbReference type="ARBA" id="ARBA00005970"/>
    </source>
</evidence>
<dbReference type="Pfam" id="PF00117">
    <property type="entry name" value="GATase"/>
    <property type="match status" value="1"/>
</dbReference>
<dbReference type="GO" id="GO:0008153">
    <property type="term" value="P:4-aminobenzoate biosynthetic process"/>
    <property type="evidence" value="ECO:0007669"/>
    <property type="project" value="TreeGrafter"/>
</dbReference>
<dbReference type="PRINTS" id="PR00097">
    <property type="entry name" value="ANTSNTHASEII"/>
</dbReference>
<comment type="catalytic activity">
    <reaction evidence="1">
        <text>chorismate + L-glutamine = 4-amino-4-deoxychorismate + L-glutamate</text>
        <dbReference type="Rhea" id="RHEA:11672"/>
        <dbReference type="ChEBI" id="CHEBI:29748"/>
        <dbReference type="ChEBI" id="CHEBI:29985"/>
        <dbReference type="ChEBI" id="CHEBI:58359"/>
        <dbReference type="ChEBI" id="CHEBI:58406"/>
        <dbReference type="EC" id="2.6.1.85"/>
    </reaction>
</comment>
<dbReference type="EMBL" id="MU856944">
    <property type="protein sequence ID" value="KAK4153324.1"/>
    <property type="molecule type" value="Genomic_DNA"/>
</dbReference>
<dbReference type="InterPro" id="IPR029062">
    <property type="entry name" value="Class_I_gatase-like"/>
</dbReference>
<comment type="pathway">
    <text evidence="2">Cofactor biosynthesis; tetrahydrofolate biosynthesis; 4-aminobenzoate from chorismate: step 1/2.</text>
</comment>
<keyword evidence="7" id="KW-0315">Glutamine amidotransferase</keyword>
<gene>
    <name evidence="13" type="ORF">C8A00DRAFT_15459</name>
</gene>
<evidence type="ECO:0000313" key="13">
    <source>
        <dbReference type="EMBL" id="KAK4153324.1"/>
    </source>
</evidence>
<reference evidence="13" key="1">
    <citation type="journal article" date="2023" name="Mol. Phylogenet. Evol.">
        <title>Genome-scale phylogeny and comparative genomics of the fungal order Sordariales.</title>
        <authorList>
            <person name="Hensen N."/>
            <person name="Bonometti L."/>
            <person name="Westerberg I."/>
            <person name="Brannstrom I.O."/>
            <person name="Guillou S."/>
            <person name="Cros-Aarteil S."/>
            <person name="Calhoun S."/>
            <person name="Haridas S."/>
            <person name="Kuo A."/>
            <person name="Mondo S."/>
            <person name="Pangilinan J."/>
            <person name="Riley R."/>
            <person name="LaButti K."/>
            <person name="Andreopoulos B."/>
            <person name="Lipzen A."/>
            <person name="Chen C."/>
            <person name="Yan M."/>
            <person name="Daum C."/>
            <person name="Ng V."/>
            <person name="Clum A."/>
            <person name="Steindorff A."/>
            <person name="Ohm R.A."/>
            <person name="Martin F."/>
            <person name="Silar P."/>
            <person name="Natvig D.O."/>
            <person name="Lalanne C."/>
            <person name="Gautier V."/>
            <person name="Ament-Velasquez S.L."/>
            <person name="Kruys A."/>
            <person name="Hutchinson M.I."/>
            <person name="Powell A.J."/>
            <person name="Barry K."/>
            <person name="Miller A.N."/>
            <person name="Grigoriev I.V."/>
            <person name="Debuchy R."/>
            <person name="Gladieux P."/>
            <person name="Hiltunen Thoren M."/>
            <person name="Johannesson H."/>
        </authorList>
    </citation>
    <scope>NUCLEOTIDE SEQUENCE</scope>
    <source>
        <strain evidence="13">CBS 538.74</strain>
    </source>
</reference>
<evidence type="ECO:0000256" key="8">
    <source>
        <dbReference type="ARBA" id="ARBA00031329"/>
    </source>
</evidence>
<dbReference type="PROSITE" id="PS51273">
    <property type="entry name" value="GATASE_TYPE_1"/>
    <property type="match status" value="1"/>
</dbReference>
<dbReference type="InterPro" id="IPR006805">
    <property type="entry name" value="Anth_synth_I_N"/>
</dbReference>
<dbReference type="PANTHER" id="PTHR11236:SF18">
    <property type="entry name" value="AMINODEOXYCHORISMATE SYNTHASE"/>
    <property type="match status" value="1"/>
</dbReference>
<evidence type="ECO:0000259" key="11">
    <source>
        <dbReference type="Pfam" id="PF00425"/>
    </source>
</evidence>
<keyword evidence="6" id="KW-0289">Folate biosynthesis</keyword>
<evidence type="ECO:0000256" key="1">
    <source>
        <dbReference type="ARBA" id="ARBA00001000"/>
    </source>
</evidence>
<name>A0AAN6ZX29_9PEZI</name>
<dbReference type="PANTHER" id="PTHR11236">
    <property type="entry name" value="AMINOBENZOATE/ANTHRANILATE SYNTHASE"/>
    <property type="match status" value="1"/>
</dbReference>
<evidence type="ECO:0000259" key="10">
    <source>
        <dbReference type="Pfam" id="PF00117"/>
    </source>
</evidence>
<keyword evidence="5" id="KW-0808">Transferase</keyword>
<comment type="similarity">
    <text evidence="3">In the C-terminal section; belongs to the anthranilate synthase component I family.</text>
</comment>
<dbReference type="CDD" id="cd01743">
    <property type="entry name" value="GATase1_Anthranilate_Synthase"/>
    <property type="match status" value="1"/>
</dbReference>
<dbReference type="GO" id="GO:0000162">
    <property type="term" value="P:L-tryptophan biosynthetic process"/>
    <property type="evidence" value="ECO:0007669"/>
    <property type="project" value="TreeGrafter"/>
</dbReference>
<dbReference type="InterPro" id="IPR019999">
    <property type="entry name" value="Anth_synth_I-like"/>
</dbReference>
<dbReference type="GO" id="GO:0046656">
    <property type="term" value="P:folic acid biosynthetic process"/>
    <property type="evidence" value="ECO:0007669"/>
    <property type="project" value="UniProtKB-KW"/>
</dbReference>
<organism evidence="13 14">
    <name type="scientific">Chaetomidium leptoderma</name>
    <dbReference type="NCBI Taxonomy" id="669021"/>
    <lineage>
        <taxon>Eukaryota</taxon>
        <taxon>Fungi</taxon>
        <taxon>Dikarya</taxon>
        <taxon>Ascomycota</taxon>
        <taxon>Pezizomycotina</taxon>
        <taxon>Sordariomycetes</taxon>
        <taxon>Sordariomycetidae</taxon>
        <taxon>Sordariales</taxon>
        <taxon>Chaetomiaceae</taxon>
        <taxon>Chaetomidium</taxon>
    </lineage>
</organism>
<evidence type="ECO:0000256" key="5">
    <source>
        <dbReference type="ARBA" id="ARBA00022679"/>
    </source>
</evidence>
<evidence type="ECO:0000256" key="9">
    <source>
        <dbReference type="ARBA" id="ARBA00031904"/>
    </source>
</evidence>
<sequence length="805" mass="87399">MGSLPRGPGERPSILYVDAFDSFANNITGLLEQRLGAQVTLVHIDDSRVDKNLDQLLSAVDAVVVGPGPGHPANPRDVGFINKLWALNDAHVLPVLGICLGFQSLCLNHGAEVKRLQSPRHGIVTKASHGGADMFAGLGELEATQYHSLHADIGRAADGDAVCWEPTDQCPSLRPLAWDVDDETNGPILMAVRHTTKPFWGVQFHPESICTSEAGAELIGNWWTRAREWLLQRGRSRADVPLSKWLPPSSSPWAATTDQENPPKALEASHLAQELRSIAGPDDVFLRWARYPAAGITPTALLDALGYSGEEVIVLDSQGHETGRFDILGLVVPGQTMKVTYKVSDRTLRYGAFSTRLGSIDKVWPMLQEALDLHVPRNLNPEAQAGSESPKRGAMDRFVAGHLPEDTPFWGGFMGYISYEAGLETIDVAPHTTGSAPDLNFAFIHRSIVIDRATSHVYVQSLLPNDWNWILSVGSTVDSMVASQQPPLPSPLLDTLTPILTHATTTRPTGTTYRAKVNQCQTHLCAGDSYELCLTDSSTITLPTISPPKSATFPWRWYQHLRLHNPAPHGAYLHLSSTHVVSSSPERFLQWTREGVCEFRPIKGTVQKRGLVGGRVEAERILGSAKERAENLMIVDLIRHDLGGVVGAGNVWVSQLMEVEEFERVWHLVSVVAGRLRKGPGVTAGTTGTGTVKGPRGTDVLRRSLPPGSMTGAPKKRSCEILKEIEGRPRGVYSGVLGYMDVGGGGDFSVVIRTAVREREGDVEVWRVGAGGAVTVQSTEEGEFLEMETKASSVLDALFKGVAPS</sequence>
<evidence type="ECO:0000256" key="6">
    <source>
        <dbReference type="ARBA" id="ARBA00022909"/>
    </source>
</evidence>
<proteinExistence type="inferred from homology"/>
<dbReference type="InterPro" id="IPR010117">
    <property type="entry name" value="PabB_fungal"/>
</dbReference>